<protein>
    <submittedName>
        <fullName evidence="2">SDR family oxidoreductase</fullName>
    </submittedName>
</protein>
<accession>A0ABS5PE91</accession>
<dbReference type="Gene3D" id="3.90.25.10">
    <property type="entry name" value="UDP-galactose 4-epimerase, domain 1"/>
    <property type="match status" value="1"/>
</dbReference>
<evidence type="ECO:0000313" key="3">
    <source>
        <dbReference type="Proteomes" id="UP000722625"/>
    </source>
</evidence>
<comment type="caution">
    <text evidence="2">The sequence shown here is derived from an EMBL/GenBank/DDBJ whole genome shotgun (WGS) entry which is preliminary data.</text>
</comment>
<name>A0ABS5PE91_9FLAO</name>
<dbReference type="CDD" id="cd05269">
    <property type="entry name" value="TMR_SDR_a"/>
    <property type="match status" value="1"/>
</dbReference>
<dbReference type="PANTHER" id="PTHR47129">
    <property type="entry name" value="QUINONE OXIDOREDUCTASE 2"/>
    <property type="match status" value="1"/>
</dbReference>
<dbReference type="SUPFAM" id="SSF51735">
    <property type="entry name" value="NAD(P)-binding Rossmann-fold domains"/>
    <property type="match status" value="1"/>
</dbReference>
<reference evidence="2 3" key="1">
    <citation type="journal article" date="2018" name="Int. J. Syst. Evol. Microbiol.">
        <title>Flavobacterium chryseum sp. nov. and Flavobacterium psychroterrae sp. nov., novel environmental bacteria isolated from Antarctica.</title>
        <authorList>
            <person name="Kralova S."/>
            <person name="Svec P."/>
            <person name="Busse H.J."/>
            <person name="Stankova E."/>
            <person name="Vaczi P."/>
            <person name="Sedlacek I."/>
        </authorList>
    </citation>
    <scope>NUCLEOTIDE SEQUENCE [LARGE SCALE GENOMIC DNA]</scope>
    <source>
        <strain evidence="2 3">CCM 8827</strain>
    </source>
</reference>
<sequence length="295" mass="32835">MIVVTGASGFIGKGTIEFLLKNLPADQIVGMVRDVNKDKELNNLGIEIREGNYQDYQSLLKAFKGAEKVLLVSAHAFTDLTAQHINVIDAAKQAGVKHIVFTSIYRTESAQHSIPWVTLSMKITEDYLKKSGMAYTILRNTFYFDYLPYYFRDVLKEGKLVIPGGEGAVAFALRSDLAEATANVLAQSGHENKTYALIGNRSYSYGDIAEILSKESGKEILYADTGREDFIQKITETGVPVQQAEFWAEWLQAMKMDDMRGDGSNSLEILLGRAPVTLESFLKEVYFSGKTVQED</sequence>
<dbReference type="Proteomes" id="UP000722625">
    <property type="component" value="Unassembled WGS sequence"/>
</dbReference>
<proteinExistence type="predicted"/>
<dbReference type="PANTHER" id="PTHR47129:SF1">
    <property type="entry name" value="NMRA-LIKE DOMAIN-CONTAINING PROTEIN"/>
    <property type="match status" value="1"/>
</dbReference>
<dbReference type="EMBL" id="JAGYVZ010000016">
    <property type="protein sequence ID" value="MBS7232607.1"/>
    <property type="molecule type" value="Genomic_DNA"/>
</dbReference>
<keyword evidence="3" id="KW-1185">Reference proteome</keyword>
<dbReference type="RefSeq" id="WP_213302979.1">
    <property type="nucleotide sequence ID" value="NZ_JAGYVZ010000016.1"/>
</dbReference>
<organism evidence="2 3">
    <name type="scientific">Flavobacterium psychroterrae</name>
    <dbReference type="NCBI Taxonomy" id="2133767"/>
    <lineage>
        <taxon>Bacteria</taxon>
        <taxon>Pseudomonadati</taxon>
        <taxon>Bacteroidota</taxon>
        <taxon>Flavobacteriia</taxon>
        <taxon>Flavobacteriales</taxon>
        <taxon>Flavobacteriaceae</taxon>
        <taxon>Flavobacterium</taxon>
    </lineage>
</organism>
<dbReference type="InterPro" id="IPR036291">
    <property type="entry name" value="NAD(P)-bd_dom_sf"/>
</dbReference>
<dbReference type="InterPro" id="IPR008030">
    <property type="entry name" value="NmrA-like"/>
</dbReference>
<gene>
    <name evidence="2" type="ORF">KHA90_16435</name>
</gene>
<feature type="domain" description="NmrA-like" evidence="1">
    <location>
        <begin position="2"/>
        <end position="245"/>
    </location>
</feature>
<dbReference type="InterPro" id="IPR052718">
    <property type="entry name" value="NmrA-type_oxidoreductase"/>
</dbReference>
<dbReference type="Pfam" id="PF05368">
    <property type="entry name" value="NmrA"/>
    <property type="match status" value="1"/>
</dbReference>
<evidence type="ECO:0000259" key="1">
    <source>
        <dbReference type="Pfam" id="PF05368"/>
    </source>
</evidence>
<evidence type="ECO:0000313" key="2">
    <source>
        <dbReference type="EMBL" id="MBS7232607.1"/>
    </source>
</evidence>
<dbReference type="Gene3D" id="3.40.50.720">
    <property type="entry name" value="NAD(P)-binding Rossmann-like Domain"/>
    <property type="match status" value="1"/>
</dbReference>